<gene>
    <name evidence="1" type="ORF">CLV89_11138</name>
</gene>
<dbReference type="EMBL" id="PVUF01000011">
    <property type="protein sequence ID" value="PRZ46147.1"/>
    <property type="molecule type" value="Genomic_DNA"/>
</dbReference>
<comment type="caution">
    <text evidence="1">The sequence shown here is derived from an EMBL/GenBank/DDBJ whole genome shotgun (WGS) entry which is preliminary data.</text>
</comment>
<name>A0A2T1AC93_TRISK</name>
<protein>
    <submittedName>
        <fullName evidence="1">Uncharacterized protein</fullName>
    </submittedName>
</protein>
<proteinExistence type="predicted"/>
<reference evidence="1 2" key="1">
    <citation type="submission" date="2018-03" db="EMBL/GenBank/DDBJ databases">
        <title>Genomic Encyclopedia of Archaeal and Bacterial Type Strains, Phase II (KMG-II): from individual species to whole genera.</title>
        <authorList>
            <person name="Goeker M."/>
        </authorList>
    </citation>
    <scope>NUCLEOTIDE SEQUENCE [LARGE SCALE GENOMIC DNA]</scope>
    <source>
        <strain evidence="1 2">DSM 25328</strain>
    </source>
</reference>
<evidence type="ECO:0000313" key="2">
    <source>
        <dbReference type="Proteomes" id="UP000237718"/>
    </source>
</evidence>
<dbReference type="Pfam" id="PF22011">
    <property type="entry name" value="DUF6931"/>
    <property type="match status" value="1"/>
</dbReference>
<organism evidence="1 2">
    <name type="scientific">Tritonibacter scottomollicae</name>
    <name type="common">Epibacterium scottomollicae</name>
    <dbReference type="NCBI Taxonomy" id="483013"/>
    <lineage>
        <taxon>Bacteria</taxon>
        <taxon>Pseudomonadati</taxon>
        <taxon>Pseudomonadota</taxon>
        <taxon>Alphaproteobacteria</taxon>
        <taxon>Rhodobacterales</taxon>
        <taxon>Paracoccaceae</taxon>
        <taxon>Tritonibacter</taxon>
    </lineage>
</organism>
<accession>A0A2T1AC93</accession>
<dbReference type="InterPro" id="IPR053855">
    <property type="entry name" value="DUF6931"/>
</dbReference>
<sequence>MRAKSNFAMEDIRMEPGQLSEKTRPPVRRLRYESPSELYQNDLYLARLTRLRPLDEESGLAFLHRLRGSTTPEDAVAFAAFAAVPQVAIWWAYEVLRLTLVDADATTRAMLGLSADWIRSPDNANRYRAMQAALYAPVRGPAVYLGLAVGWSGGPIAPNDPAPVAPHRMPQALNTAVLSALAIHDLNARPMLLARTIDLAARLFVPE</sequence>
<dbReference type="Proteomes" id="UP000237718">
    <property type="component" value="Unassembled WGS sequence"/>
</dbReference>
<evidence type="ECO:0000313" key="1">
    <source>
        <dbReference type="EMBL" id="PRZ46147.1"/>
    </source>
</evidence>
<dbReference type="RefSeq" id="WP_243395038.1">
    <property type="nucleotide sequence ID" value="NZ_JAGDDX010000020.1"/>
</dbReference>
<dbReference type="AlphaFoldDB" id="A0A2T1AC93"/>